<dbReference type="GO" id="GO:0016539">
    <property type="term" value="P:intein-mediated protein splicing"/>
    <property type="evidence" value="ECO:0007669"/>
    <property type="project" value="InterPro"/>
</dbReference>
<dbReference type="PROSITE" id="PS50817">
    <property type="entry name" value="INTEIN_N_TER"/>
    <property type="match status" value="1"/>
</dbReference>
<dbReference type="Pfam" id="PF14528">
    <property type="entry name" value="LAGLIDADG_3"/>
    <property type="match status" value="1"/>
</dbReference>
<dbReference type="GO" id="GO:0004519">
    <property type="term" value="F:endonuclease activity"/>
    <property type="evidence" value="ECO:0007669"/>
    <property type="project" value="InterPro"/>
</dbReference>
<evidence type="ECO:0000256" key="3">
    <source>
        <dbReference type="ARBA" id="ARBA00023000"/>
    </source>
</evidence>
<evidence type="ECO:0000256" key="2">
    <source>
        <dbReference type="ARBA" id="ARBA00022813"/>
    </source>
</evidence>
<dbReference type="InterPro" id="IPR030934">
    <property type="entry name" value="Intein_C"/>
</dbReference>
<evidence type="ECO:0000313" key="9">
    <source>
        <dbReference type="Proteomes" id="UP000608890"/>
    </source>
</evidence>
<keyword evidence="3" id="KW-0651">Protein splicing</keyword>
<dbReference type="SUPFAM" id="SSF102114">
    <property type="entry name" value="Radical SAM enzymes"/>
    <property type="match status" value="1"/>
</dbReference>
<name>A0A917TJN7_9ACTN</name>
<dbReference type="PRINTS" id="PR00379">
    <property type="entry name" value="INTEIN"/>
</dbReference>
<evidence type="ECO:0000256" key="1">
    <source>
        <dbReference type="ARBA" id="ARBA00022723"/>
    </source>
</evidence>
<dbReference type="Proteomes" id="UP000608890">
    <property type="component" value="Unassembled WGS sequence"/>
</dbReference>
<evidence type="ECO:0000313" key="8">
    <source>
        <dbReference type="EMBL" id="GGM25961.1"/>
    </source>
</evidence>
<dbReference type="GO" id="GO:0051536">
    <property type="term" value="F:iron-sulfur cluster binding"/>
    <property type="evidence" value="ECO:0007669"/>
    <property type="project" value="UniProtKB-KW"/>
</dbReference>
<dbReference type="SUPFAM" id="SSF51294">
    <property type="entry name" value="Hedgehog/intein (Hint) domain"/>
    <property type="match status" value="1"/>
</dbReference>
<dbReference type="RefSeq" id="WP_189040905.1">
    <property type="nucleotide sequence ID" value="NZ_BMNB01000003.1"/>
</dbReference>
<dbReference type="InterPro" id="IPR006141">
    <property type="entry name" value="Intein_N"/>
</dbReference>
<dbReference type="InterPro" id="IPR006142">
    <property type="entry name" value="INTEIN"/>
</dbReference>
<evidence type="ECO:0000256" key="4">
    <source>
        <dbReference type="ARBA" id="ARBA00023004"/>
    </source>
</evidence>
<keyword evidence="5" id="KW-0411">Iron-sulfur</keyword>
<accession>A0A917TJN7</accession>
<dbReference type="NCBIfam" id="NF038135">
    <property type="entry name" value="rSAM_Rv2578c"/>
    <property type="match status" value="1"/>
</dbReference>
<reference evidence="8" key="2">
    <citation type="submission" date="2020-09" db="EMBL/GenBank/DDBJ databases">
        <authorList>
            <person name="Sun Q."/>
            <person name="Zhou Y."/>
        </authorList>
    </citation>
    <scope>NUCLEOTIDE SEQUENCE</scope>
    <source>
        <strain evidence="8">CGMCC 4.7312</strain>
    </source>
</reference>
<evidence type="ECO:0000259" key="7">
    <source>
        <dbReference type="PROSITE" id="PS50819"/>
    </source>
</evidence>
<dbReference type="InterPro" id="IPR036844">
    <property type="entry name" value="Hint_dom_sf"/>
</dbReference>
<dbReference type="SUPFAM" id="SSF55608">
    <property type="entry name" value="Homing endonucleases"/>
    <property type="match status" value="2"/>
</dbReference>
<gene>
    <name evidence="8" type="ORF">GCM10011608_08400</name>
</gene>
<dbReference type="NCBIfam" id="NF038136">
    <property type="entry name" value="rSAM_Rv_intein"/>
    <property type="match status" value="1"/>
</dbReference>
<feature type="region of interest" description="Disordered" evidence="6">
    <location>
        <begin position="661"/>
        <end position="688"/>
    </location>
</feature>
<comment type="caution">
    <text evidence="8">The sequence shown here is derived from an EMBL/GenBank/DDBJ whole genome shotgun (WGS) entry which is preliminary data.</text>
</comment>
<dbReference type="InterPro" id="IPR058240">
    <property type="entry name" value="rSAM_sf"/>
</dbReference>
<keyword evidence="2" id="KW-0068">Autocatalytic cleavage</keyword>
<proteinExistence type="predicted"/>
<dbReference type="InterPro" id="IPR003587">
    <property type="entry name" value="Hint_dom_N"/>
</dbReference>
<reference evidence="8" key="1">
    <citation type="journal article" date="2014" name="Int. J. Syst. Evol. Microbiol.">
        <title>Complete genome sequence of Corynebacterium casei LMG S-19264T (=DSM 44701T), isolated from a smear-ripened cheese.</title>
        <authorList>
            <consortium name="US DOE Joint Genome Institute (JGI-PGF)"/>
            <person name="Walter F."/>
            <person name="Albersmeier A."/>
            <person name="Kalinowski J."/>
            <person name="Ruckert C."/>
        </authorList>
    </citation>
    <scope>NUCLEOTIDE SEQUENCE</scope>
    <source>
        <strain evidence="8">CGMCC 4.7312</strain>
    </source>
</reference>
<organism evidence="8 9">
    <name type="scientific">Micromonospora sonchi</name>
    <dbReference type="NCBI Taxonomy" id="1763543"/>
    <lineage>
        <taxon>Bacteria</taxon>
        <taxon>Bacillati</taxon>
        <taxon>Actinomycetota</taxon>
        <taxon>Actinomycetes</taxon>
        <taxon>Micromonosporales</taxon>
        <taxon>Micromonosporaceae</taxon>
        <taxon>Micromonospora</taxon>
    </lineage>
</organism>
<feature type="domain" description="DOD-type homing endonuclease" evidence="7">
    <location>
        <begin position="205"/>
        <end position="337"/>
    </location>
</feature>
<keyword evidence="4" id="KW-0408">Iron</keyword>
<dbReference type="PROSITE" id="PS50819">
    <property type="entry name" value="INTEIN_ENDONUCLEASE"/>
    <property type="match status" value="1"/>
</dbReference>
<keyword evidence="9" id="KW-1185">Reference proteome</keyword>
<protein>
    <submittedName>
        <fullName evidence="8">Radical SAM protein</fullName>
    </submittedName>
</protein>
<dbReference type="PANTHER" id="PTHR43432:SF3">
    <property type="entry name" value="SLR0285 PROTEIN"/>
    <property type="match status" value="1"/>
</dbReference>
<dbReference type="NCBIfam" id="TIGR01445">
    <property type="entry name" value="intein_Nterm"/>
    <property type="match status" value="1"/>
</dbReference>
<dbReference type="InterPro" id="IPR040086">
    <property type="entry name" value="MJ0683-like"/>
</dbReference>
<dbReference type="PANTHER" id="PTHR43432">
    <property type="entry name" value="SLR0285 PROTEIN"/>
    <property type="match status" value="1"/>
</dbReference>
<dbReference type="CDD" id="cd00081">
    <property type="entry name" value="Hint"/>
    <property type="match status" value="1"/>
</dbReference>
<dbReference type="InterPro" id="IPR004042">
    <property type="entry name" value="Intein_endonuc_central"/>
</dbReference>
<evidence type="ECO:0000256" key="6">
    <source>
        <dbReference type="SAM" id="MobiDB-lite"/>
    </source>
</evidence>
<evidence type="ECO:0000256" key="5">
    <source>
        <dbReference type="ARBA" id="ARBA00023014"/>
    </source>
</evidence>
<dbReference type="InterPro" id="IPR004860">
    <property type="entry name" value="LAGLIDADG_dom"/>
</dbReference>
<dbReference type="SMART" id="SM00306">
    <property type="entry name" value="HintN"/>
    <property type="match status" value="1"/>
</dbReference>
<dbReference type="Gene3D" id="2.170.16.10">
    <property type="entry name" value="Hedgehog/Intein (Hint) domain"/>
    <property type="match status" value="1"/>
</dbReference>
<feature type="compositionally biased region" description="Basic and acidic residues" evidence="6">
    <location>
        <begin position="664"/>
        <end position="673"/>
    </location>
</feature>
<keyword evidence="1" id="KW-0479">Metal-binding</keyword>
<sequence>MRWENLTAPPVEEVPGRAAPAAPPLPLALPGAIVRTFDTPAFAGMTFYEVRAKSILNKVPGTSRVPFEWTINPYRGCSHACVYCLSGDTPILMADGRTRAMRDLEVGDRIYGTERQGAYRRYVVTTVLAKWSTVKPAYRVVLKDGTTLVASADHRFLTERGWKHVTGTMSGEGQRPYLTTNNRLIGTGRFTTGPKENEAYRRGYLCGMIRGDGHLGTYVYPYGTVHRFRLALADEEALQRTQHYLYGFGVPTKSFSFTPARSNRRAMRAIRSSSEAKINVIRDLIAWPGRPDDDWYRGFLAGIFDAEGSCSEGILRISNGDDAILARAADALRHIGLSAVLEDRGLANRVRTLRVTGGLIERLRFFHLTDPAITRKRSIEGAAVKCRARLSVTKIEPLGLDLPLWDITTGTGDFIADGVVSHNCFARNTHSYLDLDVGADFDRQVVVKVNAGELLRRELSGPRWRGAHVAMGTNVDCYQRAEGRYRLMPPIIEALRDFANPFSILTKGTLILRDLPLLRQAAQVTRVGVSFSVGFLEEGLWRSVEPGTPSPQRRLDAVRQFADAGFEVGVLMAPILPGLSDSDESIDATVAAIAAAGATSVTPLPLHLRPGGAREWYAHWLDREHPDLVPRYRELYASGAYAPQPYQRELAARVRIAARRHGLHRPDRGDHRRASPPTAPEPVQLSLL</sequence>
<dbReference type="EMBL" id="BMNB01000003">
    <property type="protein sequence ID" value="GGM25961.1"/>
    <property type="molecule type" value="Genomic_DNA"/>
</dbReference>
<dbReference type="InterPro" id="IPR027434">
    <property type="entry name" value="Homing_endonucl"/>
</dbReference>
<dbReference type="PROSITE" id="PS50818">
    <property type="entry name" value="INTEIN_C_TER"/>
    <property type="match status" value="1"/>
</dbReference>
<dbReference type="AlphaFoldDB" id="A0A917TJN7"/>
<dbReference type="Gene3D" id="3.80.30.30">
    <property type="match status" value="1"/>
</dbReference>
<dbReference type="GO" id="GO:0046872">
    <property type="term" value="F:metal ion binding"/>
    <property type="evidence" value="ECO:0007669"/>
    <property type="project" value="UniProtKB-KW"/>
</dbReference>